<evidence type="ECO:0000259" key="2">
    <source>
        <dbReference type="Pfam" id="PF00329"/>
    </source>
</evidence>
<organism evidence="3 4">
    <name type="scientific">Endomicrobium proavitum</name>
    <dbReference type="NCBI Taxonomy" id="1408281"/>
    <lineage>
        <taxon>Bacteria</taxon>
        <taxon>Pseudomonadati</taxon>
        <taxon>Elusimicrobiota</taxon>
        <taxon>Endomicrobiia</taxon>
        <taxon>Endomicrobiales</taxon>
        <taxon>Endomicrobiaceae</taxon>
        <taxon>Endomicrobium</taxon>
    </lineage>
</organism>
<dbReference type="InterPro" id="IPR037232">
    <property type="entry name" value="NADH_quin_OxRdtase_su_C/D-like"/>
</dbReference>
<evidence type="ECO:0000313" key="3">
    <source>
        <dbReference type="EMBL" id="AKL97417.1"/>
    </source>
</evidence>
<dbReference type="AlphaFoldDB" id="A0A0G3WHP2"/>
<reference evidence="3 4" key="1">
    <citation type="submission" date="2014-09" db="EMBL/GenBank/DDBJ databases">
        <title>Complete genome sequence of Endomicrobium proavitum.</title>
        <authorList>
            <person name="Zheng H."/>
        </authorList>
    </citation>
    <scope>NUCLEOTIDE SEQUENCE [LARGE SCALE GENOMIC DNA]</scope>
    <source>
        <strain evidence="3 4">Rsa215</strain>
    </source>
</reference>
<dbReference type="OrthoDB" id="9803286at2"/>
<gene>
    <name evidence="3" type="primary">nuoC</name>
    <name evidence="3" type="ORF">Epro_0038</name>
</gene>
<accession>A0A0G3WHP2</accession>
<feature type="domain" description="NADH:ubiquinone oxidoreductase 30kDa subunit" evidence="2">
    <location>
        <begin position="35"/>
        <end position="148"/>
    </location>
</feature>
<dbReference type="STRING" id="1408281.Epro_0038"/>
<dbReference type="Proteomes" id="UP000035337">
    <property type="component" value="Chromosome"/>
</dbReference>
<dbReference type="EMBL" id="CP009498">
    <property type="protein sequence ID" value="AKL97417.1"/>
    <property type="molecule type" value="Genomic_DNA"/>
</dbReference>
<comment type="similarity">
    <text evidence="1">Belongs to the complex I 30 kDa subunit family.</text>
</comment>
<dbReference type="RefSeq" id="WP_052569506.1">
    <property type="nucleotide sequence ID" value="NZ_CP009498.1"/>
</dbReference>
<dbReference type="GO" id="GO:0008137">
    <property type="term" value="F:NADH dehydrogenase (ubiquinone) activity"/>
    <property type="evidence" value="ECO:0007669"/>
    <property type="project" value="InterPro"/>
</dbReference>
<protein>
    <submittedName>
        <fullName evidence="3">Ni,Fe-hydrogenase III large subunit</fullName>
    </submittedName>
</protein>
<dbReference type="InterPro" id="IPR001268">
    <property type="entry name" value="NADH_UbQ_OxRdtase_30kDa_su"/>
</dbReference>
<evidence type="ECO:0000313" key="4">
    <source>
        <dbReference type="Proteomes" id="UP000035337"/>
    </source>
</evidence>
<sequence length="166" mass="19018">MENNLPIVEKIAAKYPDLKDAIRVQREQRIWIKVPYVNFRKFLEFAASQLKQDIFCMLTGLDDKENFSFIYHMADVAGVMLNIETSVPKTNAVIDTITDIYPAAELQEREVVDLFGVKVNGLGAGPRYPLSDNWPDGQYPMRKDWTADKIEKKIYKATPLKEDCNG</sequence>
<dbReference type="Pfam" id="PF00329">
    <property type="entry name" value="Complex1_30kDa"/>
    <property type="match status" value="1"/>
</dbReference>
<dbReference type="PANTHER" id="PTHR10884:SF14">
    <property type="entry name" value="NADH DEHYDROGENASE [UBIQUINONE] IRON-SULFUR PROTEIN 3, MITOCHONDRIAL"/>
    <property type="match status" value="1"/>
</dbReference>
<name>A0A0G3WHP2_9BACT</name>
<dbReference type="Gene3D" id="3.30.460.80">
    <property type="entry name" value="NADH:ubiquinone oxidoreductase, 30kDa subunit"/>
    <property type="match status" value="1"/>
</dbReference>
<dbReference type="KEGG" id="epo:Epro_0038"/>
<dbReference type="PANTHER" id="PTHR10884">
    <property type="entry name" value="NADH DEHYDROGENASE UBIQUINONE IRON-SULFUR PROTEIN 3"/>
    <property type="match status" value="1"/>
</dbReference>
<keyword evidence="4" id="KW-1185">Reference proteome</keyword>
<evidence type="ECO:0000256" key="1">
    <source>
        <dbReference type="ARBA" id="ARBA00007569"/>
    </source>
</evidence>
<dbReference type="SUPFAM" id="SSF143243">
    <property type="entry name" value="Nqo5-like"/>
    <property type="match status" value="1"/>
</dbReference>
<proteinExistence type="inferred from homology"/>